<comment type="caution">
    <text evidence="9">Lacks conserved residue(s) required for the propagation of feature annotation.</text>
</comment>
<feature type="transmembrane region" description="Helical" evidence="9">
    <location>
        <begin position="130"/>
        <end position="149"/>
    </location>
</feature>
<feature type="active site" evidence="9">
    <location>
        <position position="134"/>
    </location>
</feature>
<dbReference type="EC" id="3.4.23.36" evidence="9"/>
<feature type="transmembrane region" description="Helical" evidence="9">
    <location>
        <begin position="40"/>
        <end position="58"/>
    </location>
</feature>
<reference evidence="13" key="1">
    <citation type="journal article" date="2019" name="Int. J. Syst. Evol. Microbiol.">
        <title>The Global Catalogue of Microorganisms (GCM) 10K type strain sequencing project: providing services to taxonomists for standard genome sequencing and annotation.</title>
        <authorList>
            <consortium name="The Broad Institute Genomics Platform"/>
            <consortium name="The Broad Institute Genome Sequencing Center for Infectious Disease"/>
            <person name="Wu L."/>
            <person name="Ma J."/>
        </authorList>
    </citation>
    <scope>NUCLEOTIDE SEQUENCE [LARGE SCALE GENOMIC DNA]</scope>
    <source>
        <strain evidence="13">CGMCC 1.19062</strain>
    </source>
</reference>
<dbReference type="HAMAP" id="MF_00161">
    <property type="entry name" value="LspA"/>
    <property type="match status" value="1"/>
</dbReference>
<comment type="catalytic activity">
    <reaction evidence="9 10">
        <text>Release of signal peptides from bacterial membrane prolipoproteins. Hydrolyzes -Xaa-Yaa-Zaa-|-(S,diacylglyceryl)Cys-, in which Xaa is hydrophobic (preferably Leu), and Yaa (Ala or Ser) and Zaa (Gly or Ala) have small, neutral side chains.</text>
        <dbReference type="EC" id="3.4.23.36"/>
    </reaction>
</comment>
<proteinExistence type="inferred from homology"/>
<dbReference type="Pfam" id="PF01252">
    <property type="entry name" value="Peptidase_A8"/>
    <property type="match status" value="1"/>
</dbReference>
<comment type="similarity">
    <text evidence="1 9 11">Belongs to the peptidase A8 family.</text>
</comment>
<evidence type="ECO:0000256" key="4">
    <source>
        <dbReference type="ARBA" id="ARBA00022692"/>
    </source>
</evidence>
<dbReference type="RefSeq" id="WP_379876516.1">
    <property type="nucleotide sequence ID" value="NZ_JBHUIP010000011.1"/>
</dbReference>
<evidence type="ECO:0000256" key="9">
    <source>
        <dbReference type="HAMAP-Rule" id="MF_00161"/>
    </source>
</evidence>
<evidence type="ECO:0000256" key="1">
    <source>
        <dbReference type="ARBA" id="ARBA00006139"/>
    </source>
</evidence>
<dbReference type="Proteomes" id="UP001597295">
    <property type="component" value="Unassembled WGS sequence"/>
</dbReference>
<keyword evidence="6 9" id="KW-0378">Hydrolase</keyword>
<dbReference type="PANTHER" id="PTHR33695">
    <property type="entry name" value="LIPOPROTEIN SIGNAL PEPTIDASE"/>
    <property type="match status" value="1"/>
</dbReference>
<comment type="caution">
    <text evidence="12">The sequence shown here is derived from an EMBL/GenBank/DDBJ whole genome shotgun (WGS) entry which is preliminary data.</text>
</comment>
<keyword evidence="2 9" id="KW-1003">Cell membrane</keyword>
<dbReference type="PANTHER" id="PTHR33695:SF1">
    <property type="entry name" value="LIPOPROTEIN SIGNAL PEPTIDASE"/>
    <property type="match status" value="1"/>
</dbReference>
<dbReference type="PROSITE" id="PS00855">
    <property type="entry name" value="SPASE_II"/>
    <property type="match status" value="1"/>
</dbReference>
<keyword evidence="7 9" id="KW-1133">Transmembrane helix</keyword>
<dbReference type="EMBL" id="JBHUIP010000011">
    <property type="protein sequence ID" value="MFD2263504.1"/>
    <property type="molecule type" value="Genomic_DNA"/>
</dbReference>
<evidence type="ECO:0000313" key="12">
    <source>
        <dbReference type="EMBL" id="MFD2263504.1"/>
    </source>
</evidence>
<organism evidence="12 13">
    <name type="scientific">Lacibacterium aquatile</name>
    <dbReference type="NCBI Taxonomy" id="1168082"/>
    <lineage>
        <taxon>Bacteria</taxon>
        <taxon>Pseudomonadati</taxon>
        <taxon>Pseudomonadota</taxon>
        <taxon>Alphaproteobacteria</taxon>
        <taxon>Rhodospirillales</taxon>
        <taxon>Rhodospirillaceae</taxon>
    </lineage>
</organism>
<keyword evidence="3 9" id="KW-0645">Protease</keyword>
<keyword evidence="5 9" id="KW-0064">Aspartyl protease</keyword>
<gene>
    <name evidence="9 12" type="primary">lspA</name>
    <name evidence="12" type="ORF">ACFSM5_11440</name>
</gene>
<evidence type="ECO:0000256" key="5">
    <source>
        <dbReference type="ARBA" id="ARBA00022750"/>
    </source>
</evidence>
<feature type="active site" evidence="9">
    <location>
        <position position="116"/>
    </location>
</feature>
<evidence type="ECO:0000256" key="8">
    <source>
        <dbReference type="ARBA" id="ARBA00023136"/>
    </source>
</evidence>
<comment type="function">
    <text evidence="9 10">This protein specifically catalyzes the removal of signal peptides from prolipoproteins.</text>
</comment>
<evidence type="ECO:0000256" key="3">
    <source>
        <dbReference type="ARBA" id="ARBA00022670"/>
    </source>
</evidence>
<protein>
    <recommendedName>
        <fullName evidence="9">Lipoprotein signal peptidase</fullName>
        <ecNumber evidence="9">3.4.23.36</ecNumber>
    </recommendedName>
    <alternativeName>
        <fullName evidence="9">Prolipoprotein signal peptidase</fullName>
    </alternativeName>
    <alternativeName>
        <fullName evidence="9">Signal peptidase II</fullName>
        <shortName evidence="9">SPase II</shortName>
    </alternativeName>
</protein>
<feature type="transmembrane region" description="Helical" evidence="9">
    <location>
        <begin position="65"/>
        <end position="83"/>
    </location>
</feature>
<evidence type="ECO:0000256" key="11">
    <source>
        <dbReference type="RuleBase" id="RU004181"/>
    </source>
</evidence>
<evidence type="ECO:0000256" key="2">
    <source>
        <dbReference type="ARBA" id="ARBA00022475"/>
    </source>
</evidence>
<comment type="pathway">
    <text evidence="9">Protein modification; lipoprotein biosynthesis (signal peptide cleavage).</text>
</comment>
<evidence type="ECO:0000313" key="13">
    <source>
        <dbReference type="Proteomes" id="UP001597295"/>
    </source>
</evidence>
<dbReference type="InterPro" id="IPR001872">
    <property type="entry name" value="Peptidase_A8"/>
</dbReference>
<evidence type="ECO:0000256" key="10">
    <source>
        <dbReference type="RuleBase" id="RU000594"/>
    </source>
</evidence>
<keyword evidence="4 9" id="KW-0812">Transmembrane</keyword>
<dbReference type="PRINTS" id="PR00781">
    <property type="entry name" value="LIPOSIGPTASE"/>
</dbReference>
<keyword evidence="13" id="KW-1185">Reference proteome</keyword>
<evidence type="ECO:0000256" key="7">
    <source>
        <dbReference type="ARBA" id="ARBA00022989"/>
    </source>
</evidence>
<name>A0ABW5DUL4_9PROT</name>
<accession>A0ABW5DUL4</accession>
<dbReference type="GO" id="GO:0004190">
    <property type="term" value="F:aspartic-type endopeptidase activity"/>
    <property type="evidence" value="ECO:0007669"/>
    <property type="project" value="UniProtKB-EC"/>
</dbReference>
<sequence>MTPRFAGGVAAFTAFGLDQLSKLWMLEWLVERGSVVVLPFFNFSLGYNTGVSFSLFAGNGEGTRWALTGIAILAAIFFSVMAFKTRLWLEAVGYGLMVGGSLGNALDRIRIGAVVDFLDIHGWGWHWPTFNLADSFLFLGVALLLLASAKGRKPEPAR</sequence>
<comment type="subcellular location">
    <subcellularLocation>
        <location evidence="9">Cell membrane</location>
        <topology evidence="9">Multi-pass membrane protein</topology>
    </subcellularLocation>
</comment>
<dbReference type="NCBIfam" id="TIGR00077">
    <property type="entry name" value="lspA"/>
    <property type="match status" value="1"/>
</dbReference>
<evidence type="ECO:0000256" key="6">
    <source>
        <dbReference type="ARBA" id="ARBA00022801"/>
    </source>
</evidence>
<keyword evidence="8 9" id="KW-0472">Membrane</keyword>